<dbReference type="Proteomes" id="UP000887540">
    <property type="component" value="Unplaced"/>
</dbReference>
<feature type="transmembrane region" description="Helical" evidence="1">
    <location>
        <begin position="55"/>
        <end position="76"/>
    </location>
</feature>
<proteinExistence type="predicted"/>
<reference evidence="3" key="1">
    <citation type="submission" date="2022-11" db="UniProtKB">
        <authorList>
            <consortium name="WormBaseParasite"/>
        </authorList>
    </citation>
    <scope>IDENTIFICATION</scope>
</reference>
<evidence type="ECO:0000313" key="2">
    <source>
        <dbReference type="Proteomes" id="UP000887540"/>
    </source>
</evidence>
<evidence type="ECO:0000256" key="1">
    <source>
        <dbReference type="SAM" id="Phobius"/>
    </source>
</evidence>
<name>A0A914C1F9_9BILA</name>
<sequence length="174" mass="19963">MCRKYFWTNFLYLNNYVHWKHECYGVSWYLATDTQMFVFAPILIIALALNKFVGLVVAGGILVASTAVNMITVYKNHYPATALMFGWFDPKMKHMELIRLSPSAMVLLPLALGKVLSPCNDLTIAYPEWFMVELILLRPRKSHDANLTNVEIKQPFEGWETKNGDLLPTSSIRM</sequence>
<evidence type="ECO:0000313" key="3">
    <source>
        <dbReference type="WBParaSite" id="ACRNAN_Path_1508.g5877.t1"/>
    </source>
</evidence>
<keyword evidence="1" id="KW-1133">Transmembrane helix</keyword>
<accession>A0A914C1F9</accession>
<keyword evidence="1" id="KW-0812">Transmembrane</keyword>
<dbReference type="WBParaSite" id="ACRNAN_Path_1508.g5877.t1">
    <property type="protein sequence ID" value="ACRNAN_Path_1508.g5877.t1"/>
    <property type="gene ID" value="ACRNAN_Path_1508.g5877"/>
</dbReference>
<keyword evidence="1" id="KW-0472">Membrane</keyword>
<dbReference type="AlphaFoldDB" id="A0A914C1F9"/>
<organism evidence="2 3">
    <name type="scientific">Acrobeloides nanus</name>
    <dbReference type="NCBI Taxonomy" id="290746"/>
    <lineage>
        <taxon>Eukaryota</taxon>
        <taxon>Metazoa</taxon>
        <taxon>Ecdysozoa</taxon>
        <taxon>Nematoda</taxon>
        <taxon>Chromadorea</taxon>
        <taxon>Rhabditida</taxon>
        <taxon>Tylenchina</taxon>
        <taxon>Cephalobomorpha</taxon>
        <taxon>Cephaloboidea</taxon>
        <taxon>Cephalobidae</taxon>
        <taxon>Acrobeloides</taxon>
    </lineage>
</organism>
<keyword evidence="2" id="KW-1185">Reference proteome</keyword>
<feature type="transmembrane region" description="Helical" evidence="1">
    <location>
        <begin position="28"/>
        <end position="49"/>
    </location>
</feature>
<protein>
    <submittedName>
        <fullName evidence="3">Uncharacterized protein</fullName>
    </submittedName>
</protein>
<dbReference type="PANTHER" id="PTHR11161:SF0">
    <property type="entry name" value="O-ACYLTRANSFERASE LIKE PROTEIN"/>
    <property type="match status" value="1"/>
</dbReference>
<dbReference type="InterPro" id="IPR052728">
    <property type="entry name" value="O2_lipid_transport_reg"/>
</dbReference>
<dbReference type="PANTHER" id="PTHR11161">
    <property type="entry name" value="O-ACYLTRANSFERASE"/>
    <property type="match status" value="1"/>
</dbReference>